<dbReference type="PANTHER" id="PTHR24287:SF1">
    <property type="entry name" value="P450, PUTATIVE (EUROFUNG)-RELATED"/>
    <property type="match status" value="1"/>
</dbReference>
<evidence type="ECO:0000256" key="3">
    <source>
        <dbReference type="ARBA" id="ARBA00022617"/>
    </source>
</evidence>
<gene>
    <name evidence="10" type="ORF">N7449_011207</name>
</gene>
<keyword evidence="9" id="KW-1133">Transmembrane helix</keyword>
<accession>A0A9W9M2E8</accession>
<reference evidence="10" key="2">
    <citation type="journal article" date="2023" name="IMA Fungus">
        <title>Comparative genomic study of the Penicillium genus elucidates a diverse pangenome and 15 lateral gene transfer events.</title>
        <authorList>
            <person name="Petersen C."/>
            <person name="Sorensen T."/>
            <person name="Nielsen M.R."/>
            <person name="Sondergaard T.E."/>
            <person name="Sorensen J.L."/>
            <person name="Fitzpatrick D.A."/>
            <person name="Frisvad J.C."/>
            <person name="Nielsen K.L."/>
        </authorList>
    </citation>
    <scope>NUCLEOTIDE SEQUENCE</scope>
    <source>
        <strain evidence="10">IBT 20477</strain>
    </source>
</reference>
<dbReference type="InterPro" id="IPR036396">
    <property type="entry name" value="Cyt_P450_sf"/>
</dbReference>
<feature type="transmembrane region" description="Helical" evidence="9">
    <location>
        <begin position="6"/>
        <end position="25"/>
    </location>
</feature>
<keyword evidence="11" id="KW-1185">Reference proteome</keyword>
<dbReference type="InterPro" id="IPR002974">
    <property type="entry name" value="Cyt_P450_E_CYP52_ascomycetes"/>
</dbReference>
<dbReference type="AlphaFoldDB" id="A0A9W9M2E8"/>
<dbReference type="GO" id="GO:0043386">
    <property type="term" value="P:mycotoxin biosynthetic process"/>
    <property type="evidence" value="ECO:0007669"/>
    <property type="project" value="UniProtKB-ARBA"/>
</dbReference>
<keyword evidence="6 8" id="KW-0408">Iron</keyword>
<evidence type="ECO:0000256" key="8">
    <source>
        <dbReference type="RuleBase" id="RU000461"/>
    </source>
</evidence>
<dbReference type="Proteomes" id="UP001150942">
    <property type="component" value="Unassembled WGS sequence"/>
</dbReference>
<keyword evidence="4 8" id="KW-0479">Metal-binding</keyword>
<dbReference type="GO" id="GO:0005506">
    <property type="term" value="F:iron ion binding"/>
    <property type="evidence" value="ECO:0007669"/>
    <property type="project" value="InterPro"/>
</dbReference>
<reference evidence="10" key="1">
    <citation type="submission" date="2022-11" db="EMBL/GenBank/DDBJ databases">
        <authorList>
            <person name="Petersen C."/>
        </authorList>
    </citation>
    <scope>NUCLEOTIDE SEQUENCE</scope>
    <source>
        <strain evidence="10">IBT 20477</strain>
    </source>
</reference>
<keyword evidence="3 8" id="KW-0349">Heme</keyword>
<dbReference type="PRINTS" id="PR00385">
    <property type="entry name" value="P450"/>
</dbReference>
<dbReference type="PROSITE" id="PS00086">
    <property type="entry name" value="CYTOCHROME_P450"/>
    <property type="match status" value="1"/>
</dbReference>
<evidence type="ECO:0000256" key="2">
    <source>
        <dbReference type="ARBA" id="ARBA00010617"/>
    </source>
</evidence>
<protein>
    <submittedName>
        <fullName evidence="10">N-alkane-inducible cytochrome P450</fullName>
    </submittedName>
</protein>
<dbReference type="InterPro" id="IPR047146">
    <property type="entry name" value="Cyt_P450_E_CYP52_fungi"/>
</dbReference>
<comment type="similarity">
    <text evidence="2 8">Belongs to the cytochrome P450 family.</text>
</comment>
<keyword evidence="9" id="KW-0472">Membrane</keyword>
<sequence>MVVPIYVYSILFAVTTVLLVARKATRLIEKRKYIREHGCQPPTTLRNRLPFGIDRIREMLSAAREKRFQEMMQGRYLQTGNTFQSTIFGRSYIFTIDPRNVQTVLALKFKDFDLGDNRNYAFRPLLGQGIFCSDGPIWEHSRALVRPNFIRNQVADINVYEAHVSNLLKLIPCTGSMVDLQDLFFRMVPTYITLPHIYTLADERGKQTIDSATEFLFGESVHTLAPNHSAAAASFAADFNQAQDGLAFRIRIGLLAKFHRSSEFVGAVRRSRAYVDQFVQKAIRLRQSPDHGESKDTNQHYVFLHELSKQTVDATELADQLLNILLAGRDTTASLLSMVFFTLARRQDVWKNLKTEVDLLDGRRPSFTDLKGMTYLTWVLNETLRLYPVVPTNIRMANKDTYLPVGGGPDGKSPVFVPKGMDVVYTTYSMHRLQSVYGPDAEEFRPERWDKLKPGWGYIPFNGGPRICVGQQFALTEAGYTTVRILQEFKSIELRDPEPWMEALTLTMASKNGVKVAMVPV</sequence>
<dbReference type="GO" id="GO:0016712">
    <property type="term" value="F:oxidoreductase activity, acting on paired donors, with incorporation or reduction of molecular oxygen, reduced flavin or flavoprotein as one donor, and incorporation of one atom of oxygen"/>
    <property type="evidence" value="ECO:0007669"/>
    <property type="project" value="InterPro"/>
</dbReference>
<evidence type="ECO:0000256" key="6">
    <source>
        <dbReference type="ARBA" id="ARBA00023004"/>
    </source>
</evidence>
<keyword evidence="5 8" id="KW-0560">Oxidoreductase</keyword>
<dbReference type="Pfam" id="PF00067">
    <property type="entry name" value="p450"/>
    <property type="match status" value="1"/>
</dbReference>
<proteinExistence type="inferred from homology"/>
<name>A0A9W9M2E8_9EURO</name>
<dbReference type="PRINTS" id="PR01239">
    <property type="entry name" value="EP450IICYP52"/>
</dbReference>
<dbReference type="CDD" id="cd11063">
    <property type="entry name" value="CYP52"/>
    <property type="match status" value="1"/>
</dbReference>
<comment type="caution">
    <text evidence="10">The sequence shown here is derived from an EMBL/GenBank/DDBJ whole genome shotgun (WGS) entry which is preliminary data.</text>
</comment>
<evidence type="ECO:0000256" key="9">
    <source>
        <dbReference type="SAM" id="Phobius"/>
    </source>
</evidence>
<keyword evidence="7 8" id="KW-0503">Monooxygenase</keyword>
<evidence type="ECO:0000313" key="11">
    <source>
        <dbReference type="Proteomes" id="UP001150942"/>
    </source>
</evidence>
<dbReference type="InterPro" id="IPR001128">
    <property type="entry name" value="Cyt_P450"/>
</dbReference>
<dbReference type="GO" id="GO:0020037">
    <property type="term" value="F:heme binding"/>
    <property type="evidence" value="ECO:0007669"/>
    <property type="project" value="InterPro"/>
</dbReference>
<dbReference type="PANTHER" id="PTHR24287">
    <property type="entry name" value="P450, PUTATIVE (EUROFUNG)-RELATED"/>
    <property type="match status" value="1"/>
</dbReference>
<evidence type="ECO:0000256" key="4">
    <source>
        <dbReference type="ARBA" id="ARBA00022723"/>
    </source>
</evidence>
<dbReference type="SUPFAM" id="SSF48264">
    <property type="entry name" value="Cytochrome P450"/>
    <property type="match status" value="1"/>
</dbReference>
<evidence type="ECO:0000313" key="10">
    <source>
        <dbReference type="EMBL" id="KAJ5186443.1"/>
    </source>
</evidence>
<dbReference type="OrthoDB" id="1470350at2759"/>
<dbReference type="InterPro" id="IPR017972">
    <property type="entry name" value="Cyt_P450_CS"/>
</dbReference>
<evidence type="ECO:0000256" key="1">
    <source>
        <dbReference type="ARBA" id="ARBA00001971"/>
    </source>
</evidence>
<dbReference type="EMBL" id="JAPQKQ010000008">
    <property type="protein sequence ID" value="KAJ5186443.1"/>
    <property type="molecule type" value="Genomic_DNA"/>
</dbReference>
<keyword evidence="9" id="KW-0812">Transmembrane</keyword>
<comment type="cofactor">
    <cofactor evidence="1">
        <name>heme</name>
        <dbReference type="ChEBI" id="CHEBI:30413"/>
    </cofactor>
</comment>
<evidence type="ECO:0000256" key="5">
    <source>
        <dbReference type="ARBA" id="ARBA00023002"/>
    </source>
</evidence>
<dbReference type="Gene3D" id="1.10.630.10">
    <property type="entry name" value="Cytochrome P450"/>
    <property type="match status" value="1"/>
</dbReference>
<evidence type="ECO:0000256" key="7">
    <source>
        <dbReference type="ARBA" id="ARBA00023033"/>
    </source>
</evidence>
<organism evidence="10 11">
    <name type="scientific">Penicillium cf. viridicatum</name>
    <dbReference type="NCBI Taxonomy" id="2972119"/>
    <lineage>
        <taxon>Eukaryota</taxon>
        <taxon>Fungi</taxon>
        <taxon>Dikarya</taxon>
        <taxon>Ascomycota</taxon>
        <taxon>Pezizomycotina</taxon>
        <taxon>Eurotiomycetes</taxon>
        <taxon>Eurotiomycetidae</taxon>
        <taxon>Eurotiales</taxon>
        <taxon>Aspergillaceae</taxon>
        <taxon>Penicillium</taxon>
    </lineage>
</organism>